<evidence type="ECO:0000313" key="2">
    <source>
        <dbReference type="Proteomes" id="UP001283361"/>
    </source>
</evidence>
<dbReference type="Proteomes" id="UP001283361">
    <property type="component" value="Unassembled WGS sequence"/>
</dbReference>
<sequence length="114" mass="12507">MSVSVCTSIWCLTCAVWYTMLPYALLWPQELALNGSATSLNTTSKGDNYKCKEPYVWLMGAPVAVKSRSMSRDHGGIVPWLRKASFSSGPGSASALDICRTRQSAVDITDTRRQ</sequence>
<accession>A0AAE0YS77</accession>
<comment type="caution">
    <text evidence="1">The sequence shown here is derived from an EMBL/GenBank/DDBJ whole genome shotgun (WGS) entry which is preliminary data.</text>
</comment>
<protein>
    <submittedName>
        <fullName evidence="1">Uncharacterized protein</fullName>
    </submittedName>
</protein>
<evidence type="ECO:0000313" key="1">
    <source>
        <dbReference type="EMBL" id="KAK3756108.1"/>
    </source>
</evidence>
<gene>
    <name evidence="1" type="ORF">RRG08_032993</name>
</gene>
<dbReference type="AlphaFoldDB" id="A0AAE0YS77"/>
<proteinExistence type="predicted"/>
<keyword evidence="2" id="KW-1185">Reference proteome</keyword>
<name>A0AAE0YS77_9GAST</name>
<reference evidence="1" key="1">
    <citation type="journal article" date="2023" name="G3 (Bethesda)">
        <title>A reference genome for the long-term kleptoplast-retaining sea slug Elysia crispata morphotype clarki.</title>
        <authorList>
            <person name="Eastman K.E."/>
            <person name="Pendleton A.L."/>
            <person name="Shaikh M.A."/>
            <person name="Suttiyut T."/>
            <person name="Ogas R."/>
            <person name="Tomko P."/>
            <person name="Gavelis G."/>
            <person name="Widhalm J.R."/>
            <person name="Wisecaver J.H."/>
        </authorList>
    </citation>
    <scope>NUCLEOTIDE SEQUENCE</scope>
    <source>
        <strain evidence="1">ECLA1</strain>
    </source>
</reference>
<organism evidence="1 2">
    <name type="scientific">Elysia crispata</name>
    <name type="common">lettuce slug</name>
    <dbReference type="NCBI Taxonomy" id="231223"/>
    <lineage>
        <taxon>Eukaryota</taxon>
        <taxon>Metazoa</taxon>
        <taxon>Spiralia</taxon>
        <taxon>Lophotrochozoa</taxon>
        <taxon>Mollusca</taxon>
        <taxon>Gastropoda</taxon>
        <taxon>Heterobranchia</taxon>
        <taxon>Euthyneura</taxon>
        <taxon>Panpulmonata</taxon>
        <taxon>Sacoglossa</taxon>
        <taxon>Placobranchoidea</taxon>
        <taxon>Plakobranchidae</taxon>
        <taxon>Elysia</taxon>
    </lineage>
</organism>
<dbReference type="EMBL" id="JAWDGP010005555">
    <property type="protein sequence ID" value="KAK3756108.1"/>
    <property type="molecule type" value="Genomic_DNA"/>
</dbReference>